<gene>
    <name evidence="1" type="ORF">RUM4293_04331</name>
</gene>
<reference evidence="2" key="1">
    <citation type="submission" date="2015-09" db="EMBL/GenBank/DDBJ databases">
        <authorList>
            <person name="Rodrigo-Torres L."/>
            <person name="Arahal D.R."/>
        </authorList>
    </citation>
    <scope>NUCLEOTIDE SEQUENCE [LARGE SCALE GENOMIC DNA]</scope>
    <source>
        <strain evidence="2">CECT 4293</strain>
    </source>
</reference>
<dbReference type="EMBL" id="CYPS01000067">
    <property type="protein sequence ID" value="CUH45417.1"/>
    <property type="molecule type" value="Genomic_DNA"/>
</dbReference>
<name>A0A0P1E927_9RHOB</name>
<sequence length="232" mass="25664">MTDDKEQRRASLEAAIKKLSKSIGDNDLRIHVGKLEQRYSTASVVQDMDRSDRDPKKDIEDIEKAANSLAAAAKQLERVGWHGRKRFPQVLKCFFPDHDAEFAVPKSDKQAKKDLVESLNVMSDILNSAAASINPNAFSVYTAFGDGPEFETINKRKRTEIVAIHVARECASVFHTITGSAPTVITASHERGYPAYGPFLAFVADVFSATHIMASPETWARNAVKDFSPPND</sequence>
<keyword evidence="2" id="KW-1185">Reference proteome</keyword>
<dbReference type="Proteomes" id="UP000050786">
    <property type="component" value="Unassembled WGS sequence"/>
</dbReference>
<accession>A0A0P1E927</accession>
<evidence type="ECO:0000313" key="2">
    <source>
        <dbReference type="Proteomes" id="UP000050786"/>
    </source>
</evidence>
<dbReference type="AlphaFoldDB" id="A0A0P1E927"/>
<protein>
    <submittedName>
        <fullName evidence="1">Uncharacterized protein</fullName>
    </submittedName>
</protein>
<organism evidence="1 2">
    <name type="scientific">Ruegeria atlantica</name>
    <dbReference type="NCBI Taxonomy" id="81569"/>
    <lineage>
        <taxon>Bacteria</taxon>
        <taxon>Pseudomonadati</taxon>
        <taxon>Pseudomonadota</taxon>
        <taxon>Alphaproteobacteria</taxon>
        <taxon>Rhodobacterales</taxon>
        <taxon>Roseobacteraceae</taxon>
        <taxon>Ruegeria</taxon>
    </lineage>
</organism>
<dbReference type="RefSeq" id="WP_058275340.1">
    <property type="nucleotide sequence ID" value="NZ_CYPS01000067.1"/>
</dbReference>
<evidence type="ECO:0000313" key="1">
    <source>
        <dbReference type="EMBL" id="CUH45417.1"/>
    </source>
</evidence>
<proteinExistence type="predicted"/>